<proteinExistence type="predicted"/>
<keyword evidence="1" id="KW-0687">Ribonucleoprotein</keyword>
<evidence type="ECO:0000313" key="1">
    <source>
        <dbReference type="EMBL" id="KAH7931029.1"/>
    </source>
</evidence>
<reference evidence="1" key="1">
    <citation type="journal article" date="2021" name="New Phytol.">
        <title>Evolutionary innovations through gain and loss of genes in the ectomycorrhizal Boletales.</title>
        <authorList>
            <person name="Wu G."/>
            <person name="Miyauchi S."/>
            <person name="Morin E."/>
            <person name="Kuo A."/>
            <person name="Drula E."/>
            <person name="Varga T."/>
            <person name="Kohler A."/>
            <person name="Feng B."/>
            <person name="Cao Y."/>
            <person name="Lipzen A."/>
            <person name="Daum C."/>
            <person name="Hundley H."/>
            <person name="Pangilinan J."/>
            <person name="Johnson J."/>
            <person name="Barry K."/>
            <person name="LaButti K."/>
            <person name="Ng V."/>
            <person name="Ahrendt S."/>
            <person name="Min B."/>
            <person name="Choi I.G."/>
            <person name="Park H."/>
            <person name="Plett J.M."/>
            <person name="Magnuson J."/>
            <person name="Spatafora J.W."/>
            <person name="Nagy L.G."/>
            <person name="Henrissat B."/>
            <person name="Grigoriev I.V."/>
            <person name="Yang Z.L."/>
            <person name="Xu J."/>
            <person name="Martin F.M."/>
        </authorList>
    </citation>
    <scope>NUCLEOTIDE SEQUENCE</scope>
    <source>
        <strain evidence="1">KUC20120723A-06</strain>
    </source>
</reference>
<keyword evidence="1" id="KW-0689">Ribosomal protein</keyword>
<organism evidence="1 2">
    <name type="scientific">Leucogyrophana mollusca</name>
    <dbReference type="NCBI Taxonomy" id="85980"/>
    <lineage>
        <taxon>Eukaryota</taxon>
        <taxon>Fungi</taxon>
        <taxon>Dikarya</taxon>
        <taxon>Basidiomycota</taxon>
        <taxon>Agaricomycotina</taxon>
        <taxon>Agaricomycetes</taxon>
        <taxon>Agaricomycetidae</taxon>
        <taxon>Boletales</taxon>
        <taxon>Boletales incertae sedis</taxon>
        <taxon>Leucogyrophana</taxon>
    </lineage>
</organism>
<sequence>MKHGVAFRKFSRTSSHRNLMLRNLVSSLFEHEQIKTTLAKAKDTARLAEKIITLGKKGDETSYRRAQGFLLKPAVLPKLFATFAHRYATRPGGYTRIHRLGNRVGDNAPAAMVELVDNPRDLKLEMTARAVGRELLNEQLRKQSPRSIINHGVPHAKVTIKKELKLGTSEYGDLRPRTRWNLQKVMKYRGKEALTELGGKATAYIENLLAKPVQEFKAQTRVEARAADRSAKRQNPNFVEKFATPPPRAGAAAPGELQPAMRLAQGALSRPARPKKVPFWLRSRVLDRPQPTPYSLQSLYK</sequence>
<comment type="caution">
    <text evidence="1">The sequence shown here is derived from an EMBL/GenBank/DDBJ whole genome shotgun (WGS) entry which is preliminary data.</text>
</comment>
<gene>
    <name evidence="1" type="ORF">BV22DRAFT_1077721</name>
</gene>
<evidence type="ECO:0000313" key="2">
    <source>
        <dbReference type="Proteomes" id="UP000790709"/>
    </source>
</evidence>
<accession>A0ACB8BZU7</accession>
<keyword evidence="2" id="KW-1185">Reference proteome</keyword>
<protein>
    <submittedName>
        <fullName evidence="1">Ribosomal protein L17</fullName>
    </submittedName>
</protein>
<name>A0ACB8BZU7_9AGAM</name>
<dbReference type="EMBL" id="MU266328">
    <property type="protein sequence ID" value="KAH7931029.1"/>
    <property type="molecule type" value="Genomic_DNA"/>
</dbReference>
<dbReference type="Proteomes" id="UP000790709">
    <property type="component" value="Unassembled WGS sequence"/>
</dbReference>